<protein>
    <submittedName>
        <fullName evidence="1">Uncharacterized protein</fullName>
    </submittedName>
</protein>
<accession>A0A3L6PU57</accession>
<reference evidence="2" key="1">
    <citation type="journal article" date="2019" name="Nat. Commun.">
        <title>The genome of broomcorn millet.</title>
        <authorList>
            <person name="Zou C."/>
            <person name="Miki D."/>
            <person name="Li D."/>
            <person name="Tang Q."/>
            <person name="Xiao L."/>
            <person name="Rajput S."/>
            <person name="Deng P."/>
            <person name="Jia W."/>
            <person name="Huang R."/>
            <person name="Zhang M."/>
            <person name="Sun Y."/>
            <person name="Hu J."/>
            <person name="Fu X."/>
            <person name="Schnable P.S."/>
            <person name="Li F."/>
            <person name="Zhang H."/>
            <person name="Feng B."/>
            <person name="Zhu X."/>
            <person name="Liu R."/>
            <person name="Schnable J.C."/>
            <person name="Zhu J.-K."/>
            <person name="Zhang H."/>
        </authorList>
    </citation>
    <scope>NUCLEOTIDE SEQUENCE [LARGE SCALE GENOMIC DNA]</scope>
</reference>
<evidence type="ECO:0000313" key="1">
    <source>
        <dbReference type="EMBL" id="RLM65205.1"/>
    </source>
</evidence>
<evidence type="ECO:0000313" key="2">
    <source>
        <dbReference type="Proteomes" id="UP000275267"/>
    </source>
</evidence>
<comment type="caution">
    <text evidence="1">The sequence shown here is derived from an EMBL/GenBank/DDBJ whole genome shotgun (WGS) entry which is preliminary data.</text>
</comment>
<keyword evidence="2" id="KW-1185">Reference proteome</keyword>
<sequence>MDSYGAFSAPVHDPKQFGASILHALFLPILAIHSEERRFQRYHEKKYVNPNMSILHFVRQYQKIHDKCLIVQDRQDFKTDDMERRRWSKYAIEKHASAAYTKNLFYRFLKEFEKTVEYDVKPEGQFQFWLVPNNKYVYGFGKRTYLLMALEATNLIEMA</sequence>
<dbReference type="Proteomes" id="UP000275267">
    <property type="component" value="Unassembled WGS sequence"/>
</dbReference>
<gene>
    <name evidence="1" type="ORF">C2845_PM16G04160</name>
</gene>
<name>A0A3L6PU57_PANMI</name>
<dbReference type="EMBL" id="PQIB02000015">
    <property type="protein sequence ID" value="RLM65205.1"/>
    <property type="molecule type" value="Genomic_DNA"/>
</dbReference>
<dbReference type="AlphaFoldDB" id="A0A3L6PU57"/>
<dbReference type="OrthoDB" id="689460at2759"/>
<organism evidence="1 2">
    <name type="scientific">Panicum miliaceum</name>
    <name type="common">Proso millet</name>
    <name type="synonym">Broomcorn millet</name>
    <dbReference type="NCBI Taxonomy" id="4540"/>
    <lineage>
        <taxon>Eukaryota</taxon>
        <taxon>Viridiplantae</taxon>
        <taxon>Streptophyta</taxon>
        <taxon>Embryophyta</taxon>
        <taxon>Tracheophyta</taxon>
        <taxon>Spermatophyta</taxon>
        <taxon>Magnoliopsida</taxon>
        <taxon>Liliopsida</taxon>
        <taxon>Poales</taxon>
        <taxon>Poaceae</taxon>
        <taxon>PACMAD clade</taxon>
        <taxon>Panicoideae</taxon>
        <taxon>Panicodae</taxon>
        <taxon>Paniceae</taxon>
        <taxon>Panicinae</taxon>
        <taxon>Panicum</taxon>
        <taxon>Panicum sect. Panicum</taxon>
    </lineage>
</organism>
<proteinExistence type="predicted"/>